<dbReference type="InterPro" id="IPR045866">
    <property type="entry name" value="FAM210A/B-like"/>
</dbReference>
<keyword evidence="3 6" id="KW-1133">Transmembrane helix</keyword>
<comment type="caution">
    <text evidence="8">The sequence shown here is derived from an EMBL/GenBank/DDBJ whole genome shotgun (WGS) entry which is preliminary data.</text>
</comment>
<evidence type="ECO:0000256" key="6">
    <source>
        <dbReference type="SAM" id="Phobius"/>
    </source>
</evidence>
<dbReference type="Proteomes" id="UP001458880">
    <property type="component" value="Unassembled WGS sequence"/>
</dbReference>
<sequence length="144" mass="16472">MVFQRSPYPGFPQINVAVQKSDTVQKTKWKGIKETVNNPAKMSSAKKIIKNYSYVFIPIHLAVTGLTALFFNYYISNGIDFTSILEHMHASDSIVQSLRNPKLGKITAILILVKLTSPVRWLISITTTITLIKLYKWRCRRNNK</sequence>
<dbReference type="EMBL" id="JASPKY010000121">
    <property type="protein sequence ID" value="KAK9732150.1"/>
    <property type="molecule type" value="Genomic_DNA"/>
</dbReference>
<evidence type="ECO:0000313" key="9">
    <source>
        <dbReference type="Proteomes" id="UP001458880"/>
    </source>
</evidence>
<feature type="transmembrane region" description="Helical" evidence="6">
    <location>
        <begin position="119"/>
        <end position="135"/>
    </location>
</feature>
<organism evidence="8 9">
    <name type="scientific">Popillia japonica</name>
    <name type="common">Japanese beetle</name>
    <dbReference type="NCBI Taxonomy" id="7064"/>
    <lineage>
        <taxon>Eukaryota</taxon>
        <taxon>Metazoa</taxon>
        <taxon>Ecdysozoa</taxon>
        <taxon>Arthropoda</taxon>
        <taxon>Hexapoda</taxon>
        <taxon>Insecta</taxon>
        <taxon>Pterygota</taxon>
        <taxon>Neoptera</taxon>
        <taxon>Endopterygota</taxon>
        <taxon>Coleoptera</taxon>
        <taxon>Polyphaga</taxon>
        <taxon>Scarabaeiformia</taxon>
        <taxon>Scarabaeidae</taxon>
        <taxon>Rutelinae</taxon>
        <taxon>Popillia</taxon>
    </lineage>
</organism>
<keyword evidence="2 6" id="KW-0812">Transmembrane</keyword>
<dbReference type="PANTHER" id="PTHR21377:SF1">
    <property type="entry name" value="PROTEIN FAM210A"/>
    <property type="match status" value="1"/>
</dbReference>
<evidence type="ECO:0000259" key="7">
    <source>
        <dbReference type="Pfam" id="PF06916"/>
    </source>
</evidence>
<protein>
    <recommendedName>
        <fullName evidence="7">DUF1279 domain-containing protein</fullName>
    </recommendedName>
</protein>
<keyword evidence="9" id="KW-1185">Reference proteome</keyword>
<dbReference type="AlphaFoldDB" id="A0AAW1LEZ3"/>
<gene>
    <name evidence="8" type="ORF">QE152_g13005</name>
</gene>
<reference evidence="8 9" key="1">
    <citation type="journal article" date="2024" name="BMC Genomics">
        <title>De novo assembly and annotation of Popillia japonica's genome with initial clues to its potential as an invasive pest.</title>
        <authorList>
            <person name="Cucini C."/>
            <person name="Boschi S."/>
            <person name="Funari R."/>
            <person name="Cardaioli E."/>
            <person name="Iannotti N."/>
            <person name="Marturano G."/>
            <person name="Paoli F."/>
            <person name="Bruttini M."/>
            <person name="Carapelli A."/>
            <person name="Frati F."/>
            <person name="Nardi F."/>
        </authorList>
    </citation>
    <scope>NUCLEOTIDE SEQUENCE [LARGE SCALE GENOMIC DNA]</scope>
    <source>
        <strain evidence="8">DMR45628</strain>
    </source>
</reference>
<keyword evidence="5 6" id="KW-0472">Membrane</keyword>
<proteinExistence type="predicted"/>
<evidence type="ECO:0000256" key="3">
    <source>
        <dbReference type="ARBA" id="ARBA00022989"/>
    </source>
</evidence>
<dbReference type="GO" id="GO:0005739">
    <property type="term" value="C:mitochondrion"/>
    <property type="evidence" value="ECO:0007669"/>
    <property type="project" value="TreeGrafter"/>
</dbReference>
<keyword evidence="4" id="KW-0175">Coiled coil</keyword>
<accession>A0AAW1LEZ3</accession>
<evidence type="ECO:0000256" key="5">
    <source>
        <dbReference type="ARBA" id="ARBA00023136"/>
    </source>
</evidence>
<evidence type="ECO:0000256" key="2">
    <source>
        <dbReference type="ARBA" id="ARBA00022692"/>
    </source>
</evidence>
<dbReference type="Pfam" id="PF06916">
    <property type="entry name" value="FAM210A-B_dom"/>
    <property type="match status" value="1"/>
</dbReference>
<dbReference type="PANTHER" id="PTHR21377">
    <property type="entry name" value="PROTEIN FAM210B, MITOCHONDRIAL"/>
    <property type="match status" value="1"/>
</dbReference>
<feature type="domain" description="DUF1279" evidence="7">
    <location>
        <begin position="44"/>
        <end position="128"/>
    </location>
</feature>
<comment type="subcellular location">
    <subcellularLocation>
        <location evidence="1">Membrane</location>
        <topology evidence="1">Single-pass membrane protein</topology>
    </subcellularLocation>
</comment>
<dbReference type="GO" id="GO:0016020">
    <property type="term" value="C:membrane"/>
    <property type="evidence" value="ECO:0007669"/>
    <property type="project" value="UniProtKB-SubCell"/>
</dbReference>
<feature type="transmembrane region" description="Helical" evidence="6">
    <location>
        <begin position="52"/>
        <end position="75"/>
    </location>
</feature>
<evidence type="ECO:0000313" key="8">
    <source>
        <dbReference type="EMBL" id="KAK9732150.1"/>
    </source>
</evidence>
<evidence type="ECO:0000256" key="4">
    <source>
        <dbReference type="ARBA" id="ARBA00023054"/>
    </source>
</evidence>
<name>A0AAW1LEZ3_POPJA</name>
<dbReference type="InterPro" id="IPR009688">
    <property type="entry name" value="FAM210A/B-like_dom"/>
</dbReference>
<evidence type="ECO:0000256" key="1">
    <source>
        <dbReference type="ARBA" id="ARBA00004167"/>
    </source>
</evidence>